<dbReference type="Proteomes" id="UP000530060">
    <property type="component" value="Unassembled WGS sequence"/>
</dbReference>
<evidence type="ECO:0000259" key="1">
    <source>
        <dbReference type="Pfam" id="PF05227"/>
    </source>
</evidence>
<protein>
    <recommendedName>
        <fullName evidence="1">CHASE3 domain-containing protein</fullName>
    </recommendedName>
</protein>
<organism evidence="2 3">
    <name type="scientific">Flavobacterium salmonis</name>
    <dbReference type="NCBI Taxonomy" id="2654844"/>
    <lineage>
        <taxon>Bacteria</taxon>
        <taxon>Pseudomonadati</taxon>
        <taxon>Bacteroidota</taxon>
        <taxon>Flavobacteriia</taxon>
        <taxon>Flavobacteriales</taxon>
        <taxon>Flavobacteriaceae</taxon>
        <taxon>Flavobacterium</taxon>
    </lineage>
</organism>
<dbReference type="InterPro" id="IPR007891">
    <property type="entry name" value="CHASE3"/>
</dbReference>
<accession>A0A6V6Z6M9</accession>
<gene>
    <name evidence="2" type="ORF">FLAT13_03865</name>
</gene>
<keyword evidence="3" id="KW-1185">Reference proteome</keyword>
<dbReference type="PROSITE" id="PS50096">
    <property type="entry name" value="IQ"/>
    <property type="match status" value="1"/>
</dbReference>
<reference evidence="2 3" key="1">
    <citation type="submission" date="2020-06" db="EMBL/GenBank/DDBJ databases">
        <authorList>
            <person name="Criscuolo A."/>
        </authorList>
    </citation>
    <scope>NUCLEOTIDE SEQUENCE [LARGE SCALE GENOMIC DNA]</scope>
    <source>
        <strain evidence="3">CIP 111411</strain>
    </source>
</reference>
<evidence type="ECO:0000313" key="3">
    <source>
        <dbReference type="Proteomes" id="UP000530060"/>
    </source>
</evidence>
<evidence type="ECO:0000313" key="2">
    <source>
        <dbReference type="EMBL" id="CAD0007443.1"/>
    </source>
</evidence>
<dbReference type="EMBL" id="CAIJDP010000082">
    <property type="protein sequence ID" value="CAD0007443.1"/>
    <property type="molecule type" value="Genomic_DNA"/>
</dbReference>
<dbReference type="RefSeq" id="WP_078228748.1">
    <property type="nucleotide sequence ID" value="NZ_CAIJDP010000082.1"/>
</dbReference>
<sequence length="147" mass="17211">MKLSNQILLAFTLIILLSVADSYTNYLLSKKVQLNSLFLARSEEIIRNSNKTHKAIIEMQSAFRGYLLTDDKAFLNSYFKGLKNVPELIKEQQLRIGTHNKQRIILDSIRNMHNNWLEYSAQIIYSREKVPGSYKNLFENSLKKTRR</sequence>
<dbReference type="AlphaFoldDB" id="A0A6V6Z6M9"/>
<comment type="caution">
    <text evidence="2">The sequence shown here is derived from an EMBL/GenBank/DDBJ whole genome shotgun (WGS) entry which is preliminary data.</text>
</comment>
<dbReference type="Pfam" id="PF05227">
    <property type="entry name" value="CHASE3"/>
    <property type="match status" value="1"/>
</dbReference>
<name>A0A6V6Z6M9_9FLAO</name>
<feature type="domain" description="CHASE3" evidence="1">
    <location>
        <begin position="40"/>
        <end position="128"/>
    </location>
</feature>
<proteinExistence type="predicted"/>